<reference evidence="1 2" key="1">
    <citation type="journal article" date="2018" name="Cell">
        <title>The Chara Genome: Secondary Complexity and Implications for Plant Terrestrialization.</title>
        <authorList>
            <person name="Nishiyama T."/>
            <person name="Sakayama H."/>
            <person name="Vries J.D."/>
            <person name="Buschmann H."/>
            <person name="Saint-Marcoux D."/>
            <person name="Ullrich K.K."/>
            <person name="Haas F.B."/>
            <person name="Vanderstraeten L."/>
            <person name="Becker D."/>
            <person name="Lang D."/>
            <person name="Vosolsobe S."/>
            <person name="Rombauts S."/>
            <person name="Wilhelmsson P.K.I."/>
            <person name="Janitza P."/>
            <person name="Kern R."/>
            <person name="Heyl A."/>
            <person name="Rumpler F."/>
            <person name="Villalobos L.I.A.C."/>
            <person name="Clay J.M."/>
            <person name="Skokan R."/>
            <person name="Toyoda A."/>
            <person name="Suzuki Y."/>
            <person name="Kagoshima H."/>
            <person name="Schijlen E."/>
            <person name="Tajeshwar N."/>
            <person name="Catarino B."/>
            <person name="Hetherington A.J."/>
            <person name="Saltykova A."/>
            <person name="Bonnot C."/>
            <person name="Breuninger H."/>
            <person name="Symeonidi A."/>
            <person name="Radhakrishnan G.V."/>
            <person name="Van Nieuwerburgh F."/>
            <person name="Deforce D."/>
            <person name="Chang C."/>
            <person name="Karol K.G."/>
            <person name="Hedrich R."/>
            <person name="Ulvskov P."/>
            <person name="Glockner G."/>
            <person name="Delwiche C.F."/>
            <person name="Petrasek J."/>
            <person name="Van de Peer Y."/>
            <person name="Friml J."/>
            <person name="Beilby M."/>
            <person name="Dolan L."/>
            <person name="Kohara Y."/>
            <person name="Sugano S."/>
            <person name="Fujiyama A."/>
            <person name="Delaux P.-M."/>
            <person name="Quint M."/>
            <person name="TheiBen G."/>
            <person name="Hagemann M."/>
            <person name="Harholt J."/>
            <person name="Dunand C."/>
            <person name="Zachgo S."/>
            <person name="Langdale J."/>
            <person name="Maumus F."/>
            <person name="Straeten D.V.D."/>
            <person name="Gould S.B."/>
            <person name="Rensing S.A."/>
        </authorList>
    </citation>
    <scope>NUCLEOTIDE SEQUENCE [LARGE SCALE GENOMIC DNA]</scope>
    <source>
        <strain evidence="1 2">S276</strain>
    </source>
</reference>
<dbReference type="EMBL" id="BFEA01000203">
    <property type="protein sequence ID" value="GBG74442.1"/>
    <property type="molecule type" value="Genomic_DNA"/>
</dbReference>
<keyword evidence="2" id="KW-1185">Reference proteome</keyword>
<dbReference type="Proteomes" id="UP000265515">
    <property type="component" value="Unassembled WGS sequence"/>
</dbReference>
<name>A0A388KWT5_CHABU</name>
<proteinExistence type="predicted"/>
<protein>
    <submittedName>
        <fullName evidence="1">Uncharacterized protein</fullName>
    </submittedName>
</protein>
<dbReference type="AlphaFoldDB" id="A0A388KWT5"/>
<evidence type="ECO:0000313" key="1">
    <source>
        <dbReference type="EMBL" id="GBG74442.1"/>
    </source>
</evidence>
<comment type="caution">
    <text evidence="1">The sequence shown here is derived from an EMBL/GenBank/DDBJ whole genome shotgun (WGS) entry which is preliminary data.</text>
</comment>
<sequence length="68" mass="7756">MMGQRVESVLSRKDVWRRCQVSGRPQEQVCHWLLGCARVRTVFGRVRSVVEDERRRCAGGGMTALCCC</sequence>
<accession>A0A388KWT5</accession>
<gene>
    <name evidence="1" type="ORF">CBR_g18854</name>
</gene>
<organism evidence="1 2">
    <name type="scientific">Chara braunii</name>
    <name type="common">Braun's stonewort</name>
    <dbReference type="NCBI Taxonomy" id="69332"/>
    <lineage>
        <taxon>Eukaryota</taxon>
        <taxon>Viridiplantae</taxon>
        <taxon>Streptophyta</taxon>
        <taxon>Charophyceae</taxon>
        <taxon>Charales</taxon>
        <taxon>Characeae</taxon>
        <taxon>Chara</taxon>
    </lineage>
</organism>
<evidence type="ECO:0000313" key="2">
    <source>
        <dbReference type="Proteomes" id="UP000265515"/>
    </source>
</evidence>
<dbReference type="Gramene" id="GBG74442">
    <property type="protein sequence ID" value="GBG74442"/>
    <property type="gene ID" value="CBR_g18854"/>
</dbReference>